<evidence type="ECO:0000313" key="5">
    <source>
        <dbReference type="EMBL" id="KAI8581283.1"/>
    </source>
</evidence>
<dbReference type="PROSITE" id="PS51420">
    <property type="entry name" value="RHO"/>
    <property type="match status" value="1"/>
</dbReference>
<dbReference type="PROSITE" id="PS51419">
    <property type="entry name" value="RAB"/>
    <property type="match status" value="1"/>
</dbReference>
<dbReference type="PRINTS" id="PR00449">
    <property type="entry name" value="RASTRNSFRMNG"/>
</dbReference>
<dbReference type="GO" id="GO:0012505">
    <property type="term" value="C:endomembrane system"/>
    <property type="evidence" value="ECO:0007669"/>
    <property type="project" value="UniProtKB-SubCell"/>
</dbReference>
<dbReference type="FunFam" id="3.40.50.300:FF:000586">
    <property type="entry name" value="Rab family GTPase"/>
    <property type="match status" value="1"/>
</dbReference>
<keyword evidence="6" id="KW-1185">Reference proteome</keyword>
<evidence type="ECO:0000256" key="3">
    <source>
        <dbReference type="ARBA" id="ARBA00022741"/>
    </source>
</evidence>
<dbReference type="RefSeq" id="XP_051446287.1">
    <property type="nucleotide sequence ID" value="XM_051592953.1"/>
</dbReference>
<dbReference type="InterPro" id="IPR050209">
    <property type="entry name" value="Rab_GTPases_membrane_traffic"/>
</dbReference>
<evidence type="ECO:0000256" key="4">
    <source>
        <dbReference type="ARBA" id="ARBA00023136"/>
    </source>
</evidence>
<dbReference type="EMBL" id="MU620906">
    <property type="protein sequence ID" value="KAI8581283.1"/>
    <property type="molecule type" value="Genomic_DNA"/>
</dbReference>
<sequence length="206" mass="22923">MTNYNYIIKYIIVGDTGVGKSCLLLQFTDHRFHAQHELTIGVEFGTRFVNVDGKQIKLQIWDTAGQENFRSITRSYYRGAAGALIVYDITRRDSFNNIPTWLEDVRKNANPNTTIMLIGNKCDLGGKQRQVSKEEGEKFARDNGISFFLEASAKSAENVEEAFVQTARDVHDKINNGVFDVANDTGIKLAAKSSQMPDDAQGGACC</sequence>
<dbReference type="InterPro" id="IPR001806">
    <property type="entry name" value="Small_GTPase"/>
</dbReference>
<dbReference type="SMART" id="SM00176">
    <property type="entry name" value="RAN"/>
    <property type="match status" value="1"/>
</dbReference>
<organism evidence="5 6">
    <name type="scientific">Umbelopsis ramanniana AG</name>
    <dbReference type="NCBI Taxonomy" id="1314678"/>
    <lineage>
        <taxon>Eukaryota</taxon>
        <taxon>Fungi</taxon>
        <taxon>Fungi incertae sedis</taxon>
        <taxon>Mucoromycota</taxon>
        <taxon>Mucoromycotina</taxon>
        <taxon>Umbelopsidomycetes</taxon>
        <taxon>Umbelopsidales</taxon>
        <taxon>Umbelopsidaceae</taxon>
        <taxon>Umbelopsis</taxon>
    </lineage>
</organism>
<evidence type="ECO:0000256" key="1">
    <source>
        <dbReference type="ARBA" id="ARBA00004308"/>
    </source>
</evidence>
<dbReference type="SMART" id="SM00173">
    <property type="entry name" value="RAS"/>
    <property type="match status" value="1"/>
</dbReference>
<dbReference type="GeneID" id="75918295"/>
<dbReference type="SMART" id="SM00175">
    <property type="entry name" value="RAB"/>
    <property type="match status" value="1"/>
</dbReference>
<dbReference type="GO" id="GO:0003924">
    <property type="term" value="F:GTPase activity"/>
    <property type="evidence" value="ECO:0007669"/>
    <property type="project" value="InterPro"/>
</dbReference>
<dbReference type="GO" id="GO:0005525">
    <property type="term" value="F:GTP binding"/>
    <property type="evidence" value="ECO:0007669"/>
    <property type="project" value="InterPro"/>
</dbReference>
<comment type="caution">
    <text evidence="5">The sequence shown here is derived from an EMBL/GenBank/DDBJ whole genome shotgun (WGS) entry which is preliminary data.</text>
</comment>
<protein>
    <submittedName>
        <fullName evidence="5">Uncharacterized protein</fullName>
    </submittedName>
</protein>
<accession>A0AAD5HGN3</accession>
<dbReference type="SUPFAM" id="SSF52540">
    <property type="entry name" value="P-loop containing nucleoside triphosphate hydrolases"/>
    <property type="match status" value="1"/>
</dbReference>
<dbReference type="Gene3D" id="3.40.50.300">
    <property type="entry name" value="P-loop containing nucleotide triphosphate hydrolases"/>
    <property type="match status" value="1"/>
</dbReference>
<dbReference type="InterPro" id="IPR005225">
    <property type="entry name" value="Small_GTP-bd"/>
</dbReference>
<evidence type="ECO:0000256" key="2">
    <source>
        <dbReference type="ARBA" id="ARBA00006270"/>
    </source>
</evidence>
<dbReference type="InterPro" id="IPR027417">
    <property type="entry name" value="P-loop_NTPase"/>
</dbReference>
<dbReference type="NCBIfam" id="TIGR00231">
    <property type="entry name" value="small_GTP"/>
    <property type="match status" value="1"/>
</dbReference>
<reference evidence="5" key="2">
    <citation type="journal article" date="2022" name="Proc. Natl. Acad. Sci. U.S.A.">
        <title>Diploid-dominant life cycles characterize the early evolution of Fungi.</title>
        <authorList>
            <person name="Amses K.R."/>
            <person name="Simmons D.R."/>
            <person name="Longcore J.E."/>
            <person name="Mondo S.J."/>
            <person name="Seto K."/>
            <person name="Jeronimo G.H."/>
            <person name="Bonds A.E."/>
            <person name="Quandt C.A."/>
            <person name="Davis W.J."/>
            <person name="Chang Y."/>
            <person name="Federici B.A."/>
            <person name="Kuo A."/>
            <person name="LaButti K."/>
            <person name="Pangilinan J."/>
            <person name="Andreopoulos W."/>
            <person name="Tritt A."/>
            <person name="Riley R."/>
            <person name="Hundley H."/>
            <person name="Johnson J."/>
            <person name="Lipzen A."/>
            <person name="Barry K."/>
            <person name="Lang B.F."/>
            <person name="Cuomo C.A."/>
            <person name="Buchler N.E."/>
            <person name="Grigoriev I.V."/>
            <person name="Spatafora J.W."/>
            <person name="Stajich J.E."/>
            <person name="James T.Y."/>
        </authorList>
    </citation>
    <scope>NUCLEOTIDE SEQUENCE</scope>
    <source>
        <strain evidence="5">AG</strain>
    </source>
</reference>
<keyword evidence="4" id="KW-0472">Membrane</keyword>
<evidence type="ECO:0000313" key="6">
    <source>
        <dbReference type="Proteomes" id="UP001206595"/>
    </source>
</evidence>
<name>A0AAD5HGN3_UMBRA</name>
<dbReference type="PROSITE" id="PS51421">
    <property type="entry name" value="RAS"/>
    <property type="match status" value="1"/>
</dbReference>
<gene>
    <name evidence="5" type="ORF">K450DRAFT_270156</name>
</gene>
<comment type="similarity">
    <text evidence="2">Belongs to the small GTPase superfamily. Rab family.</text>
</comment>
<proteinExistence type="inferred from homology"/>
<dbReference type="PANTHER" id="PTHR47979">
    <property type="entry name" value="DRAB11-RELATED"/>
    <property type="match status" value="1"/>
</dbReference>
<dbReference type="Pfam" id="PF00071">
    <property type="entry name" value="Ras"/>
    <property type="match status" value="1"/>
</dbReference>
<keyword evidence="3" id="KW-0547">Nucleotide-binding</keyword>
<reference evidence="5" key="1">
    <citation type="submission" date="2021-06" db="EMBL/GenBank/DDBJ databases">
        <authorList>
            <consortium name="DOE Joint Genome Institute"/>
            <person name="Mondo S.J."/>
            <person name="Amses K.R."/>
            <person name="Simmons D.R."/>
            <person name="Longcore J.E."/>
            <person name="Seto K."/>
            <person name="Alves G.H."/>
            <person name="Bonds A.E."/>
            <person name="Quandt C.A."/>
            <person name="Davis W.J."/>
            <person name="Chang Y."/>
            <person name="Letcher P.M."/>
            <person name="Powell M.J."/>
            <person name="Kuo A."/>
            <person name="Labutti K."/>
            <person name="Pangilinan J."/>
            <person name="Andreopoulos W."/>
            <person name="Tritt A."/>
            <person name="Riley R."/>
            <person name="Hundley H."/>
            <person name="Johnson J."/>
            <person name="Lipzen A."/>
            <person name="Barry K."/>
            <person name="Berbee M.L."/>
            <person name="Buchler N.E."/>
            <person name="Grigoriev I.V."/>
            <person name="Spatafora J.W."/>
            <person name="Stajich J.E."/>
            <person name="James T.Y."/>
        </authorList>
    </citation>
    <scope>NUCLEOTIDE SEQUENCE</scope>
    <source>
        <strain evidence="5">AG</strain>
    </source>
</reference>
<dbReference type="SMART" id="SM00174">
    <property type="entry name" value="RHO"/>
    <property type="match status" value="1"/>
</dbReference>
<dbReference type="Proteomes" id="UP001206595">
    <property type="component" value="Unassembled WGS sequence"/>
</dbReference>
<comment type="subcellular location">
    <subcellularLocation>
        <location evidence="1">Endomembrane system</location>
    </subcellularLocation>
</comment>
<dbReference type="AlphaFoldDB" id="A0AAD5HGN3"/>